<dbReference type="Proteomes" id="UP000078046">
    <property type="component" value="Unassembled WGS sequence"/>
</dbReference>
<gene>
    <name evidence="1" type="ORF">A3Q56_05923</name>
</gene>
<reference evidence="1 2" key="1">
    <citation type="submission" date="2016-04" db="EMBL/GenBank/DDBJ databases">
        <title>The genome of Intoshia linei affirms orthonectids as highly simplified spiralians.</title>
        <authorList>
            <person name="Mikhailov K.V."/>
            <person name="Slusarev G.S."/>
            <person name="Nikitin M.A."/>
            <person name="Logacheva M.D."/>
            <person name="Penin A."/>
            <person name="Aleoshin V."/>
            <person name="Panchin Y.V."/>
        </authorList>
    </citation>
    <scope>NUCLEOTIDE SEQUENCE [LARGE SCALE GENOMIC DNA]</scope>
    <source>
        <strain evidence="1">Intl2013</strain>
        <tissue evidence="1">Whole animal</tissue>
    </source>
</reference>
<evidence type="ECO:0000313" key="2">
    <source>
        <dbReference type="Proteomes" id="UP000078046"/>
    </source>
</evidence>
<dbReference type="OrthoDB" id="1101576at2759"/>
<dbReference type="EMBL" id="LWCA01000955">
    <property type="protein sequence ID" value="OAF66364.1"/>
    <property type="molecule type" value="Genomic_DNA"/>
</dbReference>
<protein>
    <submittedName>
        <fullName evidence="1">Uncharacterized protein</fullName>
    </submittedName>
</protein>
<dbReference type="PANTHER" id="PTHR45913">
    <property type="entry name" value="EPM2A-INTERACTING PROTEIN 1"/>
    <property type="match status" value="1"/>
</dbReference>
<organism evidence="1 2">
    <name type="scientific">Intoshia linei</name>
    <dbReference type="NCBI Taxonomy" id="1819745"/>
    <lineage>
        <taxon>Eukaryota</taxon>
        <taxon>Metazoa</taxon>
        <taxon>Spiralia</taxon>
        <taxon>Lophotrochozoa</taxon>
        <taxon>Mesozoa</taxon>
        <taxon>Orthonectida</taxon>
        <taxon>Rhopaluridae</taxon>
        <taxon>Intoshia</taxon>
    </lineage>
</organism>
<sequence length="71" mass="8457">MFPDSLEFEQFLAYLTDIFCKLNDVNIFLQSKNMNVILAYEKLNVFKDKISLWEDNIKHENVSRLPSLDEK</sequence>
<dbReference type="AlphaFoldDB" id="A0A177AYV7"/>
<keyword evidence="2" id="KW-1185">Reference proteome</keyword>
<proteinExistence type="predicted"/>
<dbReference type="PANTHER" id="PTHR45913:SF19">
    <property type="entry name" value="LOW QUALITY PROTEIN: ZINC FINGER BED DOMAIN-CONTAINING PROTEIN 5-LIKE"/>
    <property type="match status" value="1"/>
</dbReference>
<name>A0A177AYV7_9BILA</name>
<accession>A0A177AYV7</accession>
<evidence type="ECO:0000313" key="1">
    <source>
        <dbReference type="EMBL" id="OAF66364.1"/>
    </source>
</evidence>
<comment type="caution">
    <text evidence="1">The sequence shown here is derived from an EMBL/GenBank/DDBJ whole genome shotgun (WGS) entry which is preliminary data.</text>
</comment>